<keyword evidence="2 4" id="KW-0689">Ribosomal protein</keyword>
<evidence type="ECO:0000256" key="3">
    <source>
        <dbReference type="ARBA" id="ARBA00023274"/>
    </source>
</evidence>
<dbReference type="SUPFAM" id="SSF56808">
    <property type="entry name" value="Ribosomal protein L1"/>
    <property type="match status" value="1"/>
</dbReference>
<evidence type="ECO:0000256" key="1">
    <source>
        <dbReference type="ARBA" id="ARBA00010531"/>
    </source>
</evidence>
<protein>
    <recommendedName>
        <fullName evidence="4">Ribosomal protein</fullName>
    </recommendedName>
</protein>
<dbReference type="EMBL" id="KV419414">
    <property type="protein sequence ID" value="KZS91608.1"/>
    <property type="molecule type" value="Genomic_DNA"/>
</dbReference>
<sequence>MLPLAYALRPSRTVLCRGTSSIIGSQSCLFSTTSPSSYKAKNNAALTKKKLAAKARKKASTTPTKAPTSVYDAERMTLLDAMHVLRCVEVASPSSTYELTVKTEMKKGTAVPKGRVALPYEPKKKEKDTVLVFADGQQAIDAKAAGADIVGGAEIIEAVRVASGRLNATTILCTPGLIRAITPRLGRILGPRGMMPSERRGTVTEDIAGYIRRLSGSNEWRGDKKGTIRIPIGKITFPVENVIENVNHFMDSVKKATGNIPQASGKDSNAPKNPIVKVVLSSTQGPGISVSDLL</sequence>
<evidence type="ECO:0000313" key="6">
    <source>
        <dbReference type="Proteomes" id="UP000076722"/>
    </source>
</evidence>
<dbReference type="Gene3D" id="3.30.190.20">
    <property type="match status" value="1"/>
</dbReference>
<reference evidence="5 6" key="1">
    <citation type="journal article" date="2016" name="Mol. Biol. Evol.">
        <title>Comparative Genomics of Early-Diverging Mushroom-Forming Fungi Provides Insights into the Origins of Lignocellulose Decay Capabilities.</title>
        <authorList>
            <person name="Nagy L.G."/>
            <person name="Riley R."/>
            <person name="Tritt A."/>
            <person name="Adam C."/>
            <person name="Daum C."/>
            <person name="Floudas D."/>
            <person name="Sun H."/>
            <person name="Yadav J.S."/>
            <person name="Pangilinan J."/>
            <person name="Larsson K.H."/>
            <person name="Matsuura K."/>
            <person name="Barry K."/>
            <person name="Labutti K."/>
            <person name="Kuo R."/>
            <person name="Ohm R.A."/>
            <person name="Bhattacharya S.S."/>
            <person name="Shirouzu T."/>
            <person name="Yoshinaga Y."/>
            <person name="Martin F.M."/>
            <person name="Grigoriev I.V."/>
            <person name="Hibbett D.S."/>
        </authorList>
    </citation>
    <scope>NUCLEOTIDE SEQUENCE [LARGE SCALE GENOMIC DNA]</scope>
    <source>
        <strain evidence="5 6">HHB9708</strain>
    </source>
</reference>
<dbReference type="AlphaFoldDB" id="A0A164SLU0"/>
<dbReference type="PANTHER" id="PTHR36427:SF3">
    <property type="entry name" value="LARGE RIBOSOMAL SUBUNIT PROTEIN UL1M"/>
    <property type="match status" value="1"/>
</dbReference>
<proteinExistence type="inferred from homology"/>
<evidence type="ECO:0000313" key="5">
    <source>
        <dbReference type="EMBL" id="KZS91608.1"/>
    </source>
</evidence>
<evidence type="ECO:0000256" key="4">
    <source>
        <dbReference type="RuleBase" id="RU000659"/>
    </source>
</evidence>
<gene>
    <name evidence="5" type="ORF">SISNIDRAFT_443082</name>
</gene>
<evidence type="ECO:0000256" key="2">
    <source>
        <dbReference type="ARBA" id="ARBA00022980"/>
    </source>
</evidence>
<dbReference type="CDD" id="cd00403">
    <property type="entry name" value="Ribosomal_L1"/>
    <property type="match status" value="1"/>
</dbReference>
<accession>A0A164SLU0</accession>
<dbReference type="InterPro" id="IPR023674">
    <property type="entry name" value="Ribosomal_uL1-like"/>
</dbReference>
<name>A0A164SLU0_9AGAM</name>
<dbReference type="PROSITE" id="PS01199">
    <property type="entry name" value="RIBOSOMAL_L1"/>
    <property type="match status" value="1"/>
</dbReference>
<dbReference type="GO" id="GO:0005762">
    <property type="term" value="C:mitochondrial large ribosomal subunit"/>
    <property type="evidence" value="ECO:0007669"/>
    <property type="project" value="TreeGrafter"/>
</dbReference>
<keyword evidence="3 4" id="KW-0687">Ribonucleoprotein</keyword>
<dbReference type="InterPro" id="IPR016095">
    <property type="entry name" value="Ribosomal_uL1_3-a/b-sand"/>
</dbReference>
<dbReference type="InterPro" id="IPR028364">
    <property type="entry name" value="Ribosomal_uL1/biogenesis"/>
</dbReference>
<comment type="similarity">
    <text evidence="1 4">Belongs to the universal ribosomal protein uL1 family.</text>
</comment>
<dbReference type="PANTHER" id="PTHR36427">
    <property type="entry name" value="54S RIBOSOMAL PROTEIN L1, MITOCHONDRIAL"/>
    <property type="match status" value="1"/>
</dbReference>
<dbReference type="GO" id="GO:0003735">
    <property type="term" value="F:structural constituent of ribosome"/>
    <property type="evidence" value="ECO:0007669"/>
    <property type="project" value="TreeGrafter"/>
</dbReference>
<dbReference type="Pfam" id="PF00687">
    <property type="entry name" value="Ribosomal_L1"/>
    <property type="match status" value="1"/>
</dbReference>
<dbReference type="OrthoDB" id="1747252at2759"/>
<organism evidence="5 6">
    <name type="scientific">Sistotremastrum niveocremeum HHB9708</name>
    <dbReference type="NCBI Taxonomy" id="1314777"/>
    <lineage>
        <taxon>Eukaryota</taxon>
        <taxon>Fungi</taxon>
        <taxon>Dikarya</taxon>
        <taxon>Basidiomycota</taxon>
        <taxon>Agaricomycotina</taxon>
        <taxon>Agaricomycetes</taxon>
        <taxon>Sistotremastrales</taxon>
        <taxon>Sistotremastraceae</taxon>
        <taxon>Sertulicium</taxon>
        <taxon>Sertulicium niveocremeum</taxon>
    </lineage>
</organism>
<keyword evidence="6" id="KW-1185">Reference proteome</keyword>
<dbReference type="Proteomes" id="UP000076722">
    <property type="component" value="Unassembled WGS sequence"/>
</dbReference>
<dbReference type="STRING" id="1314777.A0A164SLU0"/>
<dbReference type="FunFam" id="3.40.50.790:FF:000001">
    <property type="entry name" value="50S ribosomal protein L1"/>
    <property type="match status" value="1"/>
</dbReference>
<dbReference type="InterPro" id="IPR023673">
    <property type="entry name" value="Ribosomal_uL1_CS"/>
</dbReference>
<dbReference type="Gene3D" id="3.40.50.790">
    <property type="match status" value="1"/>
</dbReference>